<sequence>MHVLQYPRAGVLSIMGQAALSSLAIRATGQVDTSPVSEQALPQSTSEVIAFTIVLHAHCVSVVRVIT</sequence>
<evidence type="ECO:0000313" key="1">
    <source>
        <dbReference type="EMBL" id="OAD54378.1"/>
    </source>
</evidence>
<name>A0A310SBY4_9HYME</name>
<proteinExistence type="predicted"/>
<dbReference type="AlphaFoldDB" id="A0A310SBY4"/>
<evidence type="ECO:0000313" key="2">
    <source>
        <dbReference type="Proteomes" id="UP000250275"/>
    </source>
</evidence>
<dbReference type="Proteomes" id="UP000250275">
    <property type="component" value="Unassembled WGS sequence"/>
</dbReference>
<reference evidence="1 2" key="1">
    <citation type="submission" date="2015-07" db="EMBL/GenBank/DDBJ databases">
        <title>The genome of Eufriesea mexicana.</title>
        <authorList>
            <person name="Pan H."/>
            <person name="Kapheim K."/>
        </authorList>
    </citation>
    <scope>NUCLEOTIDE SEQUENCE [LARGE SCALE GENOMIC DNA]</scope>
    <source>
        <strain evidence="1">0111107269</strain>
        <tissue evidence="1">Whole body</tissue>
    </source>
</reference>
<accession>A0A310SBY4</accession>
<gene>
    <name evidence="1" type="ORF">WN48_07981</name>
</gene>
<dbReference type="EMBL" id="KQ764821">
    <property type="protein sequence ID" value="OAD54378.1"/>
    <property type="molecule type" value="Genomic_DNA"/>
</dbReference>
<protein>
    <submittedName>
        <fullName evidence="1">Uncharacterized protein</fullName>
    </submittedName>
</protein>
<organism evidence="1 2">
    <name type="scientific">Eufriesea mexicana</name>
    <dbReference type="NCBI Taxonomy" id="516756"/>
    <lineage>
        <taxon>Eukaryota</taxon>
        <taxon>Metazoa</taxon>
        <taxon>Ecdysozoa</taxon>
        <taxon>Arthropoda</taxon>
        <taxon>Hexapoda</taxon>
        <taxon>Insecta</taxon>
        <taxon>Pterygota</taxon>
        <taxon>Neoptera</taxon>
        <taxon>Endopterygota</taxon>
        <taxon>Hymenoptera</taxon>
        <taxon>Apocrita</taxon>
        <taxon>Aculeata</taxon>
        <taxon>Apoidea</taxon>
        <taxon>Anthophila</taxon>
        <taxon>Apidae</taxon>
        <taxon>Eufriesea</taxon>
    </lineage>
</organism>
<keyword evidence="2" id="KW-1185">Reference proteome</keyword>